<dbReference type="KEGG" id="lagl:BEN83_03250"/>
<keyword evidence="2" id="KW-0282">Flagellum</keyword>
<name>A0A0A7RER7_9LACO</name>
<sequence length="152" mass="17682">MNNYNIDRVERAERMVNEIAAVEKIQKIADSQNNQVENQLRDEAVGEQRLSQPPIKKTKTQKRLKHSVTSTDIDNVDLDDEFLLEIIRRLRDRFKLADLDLDLRLERTLPRQVALLVKSKQELIKILSVAELVALYRRESFSKQGISLDEKG</sequence>
<dbReference type="GeneID" id="75137131"/>
<feature type="compositionally biased region" description="Basic residues" evidence="1">
    <location>
        <begin position="56"/>
        <end position="66"/>
    </location>
</feature>
<keyword evidence="2" id="KW-0969">Cilium</keyword>
<evidence type="ECO:0000313" key="3">
    <source>
        <dbReference type="EMBL" id="UXC64319.1"/>
    </source>
</evidence>
<keyword evidence="2" id="KW-0966">Cell projection</keyword>
<dbReference type="Proteomes" id="UP001058429">
    <property type="component" value="Chromosome"/>
</dbReference>
<reference evidence="2" key="1">
    <citation type="journal article" date="2014" name="Appl. Environ. Microbiol.">
        <title>Detection and genomic characterization of motility in Lactobacillus curvatus: confirmation of motility in a species outside the Lactobacillus salivarius clade.</title>
        <authorList>
            <person name="Cousin F.J."/>
            <person name="Lynch S.M."/>
            <person name="Harris H.M."/>
            <person name="McCann A."/>
            <person name="Lynch D.B."/>
            <person name="Neville B.A."/>
            <person name="Irisawa T."/>
            <person name="Okada S."/>
            <person name="Endo A."/>
            <person name="O'Toole P.W."/>
        </authorList>
    </citation>
    <scope>NUCLEOTIDE SEQUENCE</scope>
    <source>
        <strain evidence="2">DSM 20509</strain>
    </source>
</reference>
<dbReference type="AlphaFoldDB" id="A0A0A7RER7"/>
<feature type="region of interest" description="Disordered" evidence="1">
    <location>
        <begin position="44"/>
        <end position="66"/>
    </location>
</feature>
<dbReference type="RefSeq" id="WP_056977860.1">
    <property type="nucleotide sequence ID" value="NZ_BLAO01000036.1"/>
</dbReference>
<accession>A0A0A7RER7</accession>
<protein>
    <submittedName>
        <fullName evidence="2">Flagellar protein FlaG</fullName>
    </submittedName>
</protein>
<dbReference type="EMBL" id="CP104396">
    <property type="protein sequence ID" value="UXC64319.1"/>
    <property type="molecule type" value="Genomic_DNA"/>
</dbReference>
<dbReference type="EMBL" id="KM886859">
    <property type="protein sequence ID" value="AJA33685.1"/>
    <property type="molecule type" value="Genomic_DNA"/>
</dbReference>
<gene>
    <name evidence="2" type="primary">flaG</name>
    <name evidence="3" type="ORF">N4562_04710</name>
</gene>
<evidence type="ECO:0000313" key="2">
    <source>
        <dbReference type="EMBL" id="AJA33685.1"/>
    </source>
</evidence>
<evidence type="ECO:0000256" key="1">
    <source>
        <dbReference type="SAM" id="MobiDB-lite"/>
    </source>
</evidence>
<dbReference type="STRING" id="1601.GCA_001243975_01638"/>
<reference evidence="3" key="2">
    <citation type="submission" date="2022-09" db="EMBL/GenBank/DDBJ databases">
        <title>Complete genome of Ligilactobacillus agilis AM_LB6, isolated from chicken feces.</title>
        <authorList>
            <person name="den Bakker H.C."/>
            <person name="Mann A."/>
        </authorList>
    </citation>
    <scope>NUCLEOTIDE SEQUENCE</scope>
    <source>
        <strain evidence="3">AM_LB6</strain>
    </source>
</reference>
<organism evidence="2">
    <name type="scientific">Ligilactobacillus agilis</name>
    <dbReference type="NCBI Taxonomy" id="1601"/>
    <lineage>
        <taxon>Bacteria</taxon>
        <taxon>Bacillati</taxon>
        <taxon>Bacillota</taxon>
        <taxon>Bacilli</taxon>
        <taxon>Lactobacillales</taxon>
        <taxon>Lactobacillaceae</taxon>
        <taxon>Ligilactobacillus</taxon>
    </lineage>
</organism>
<proteinExistence type="predicted"/>